<dbReference type="GO" id="GO:0003700">
    <property type="term" value="F:DNA-binding transcription factor activity"/>
    <property type="evidence" value="ECO:0007669"/>
    <property type="project" value="InterPro"/>
</dbReference>
<evidence type="ECO:0000256" key="1">
    <source>
        <dbReference type="ARBA" id="ARBA00009437"/>
    </source>
</evidence>
<dbReference type="OrthoDB" id="9810065at2"/>
<dbReference type="SUPFAM" id="SSF53850">
    <property type="entry name" value="Periplasmic binding protein-like II"/>
    <property type="match status" value="1"/>
</dbReference>
<dbReference type="GO" id="GO:0006351">
    <property type="term" value="P:DNA-templated transcription"/>
    <property type="evidence" value="ECO:0007669"/>
    <property type="project" value="TreeGrafter"/>
</dbReference>
<comment type="caution">
    <text evidence="6">The sequence shown here is derived from an EMBL/GenBank/DDBJ whole genome shotgun (WGS) entry which is preliminary data.</text>
</comment>
<name>A0A0L8A505_9GAMM</name>
<evidence type="ECO:0000256" key="2">
    <source>
        <dbReference type="ARBA" id="ARBA00023015"/>
    </source>
</evidence>
<dbReference type="EMBL" id="AJLO02000042">
    <property type="protein sequence ID" value="KOE97410.1"/>
    <property type="molecule type" value="Genomic_DNA"/>
</dbReference>
<keyword evidence="4" id="KW-0804">Transcription</keyword>
<keyword evidence="3" id="KW-0238">DNA-binding</keyword>
<organism evidence="6 7">
    <name type="scientific">Stenotrophomonas geniculata N1</name>
    <dbReference type="NCBI Taxonomy" id="1167641"/>
    <lineage>
        <taxon>Bacteria</taxon>
        <taxon>Pseudomonadati</taxon>
        <taxon>Pseudomonadota</taxon>
        <taxon>Gammaproteobacteria</taxon>
        <taxon>Lysobacterales</taxon>
        <taxon>Lysobacteraceae</taxon>
        <taxon>Stenotrophomonas</taxon>
    </lineage>
</organism>
<dbReference type="GO" id="GO:0043565">
    <property type="term" value="F:sequence-specific DNA binding"/>
    <property type="evidence" value="ECO:0007669"/>
    <property type="project" value="TreeGrafter"/>
</dbReference>
<dbReference type="Gene3D" id="1.10.10.10">
    <property type="entry name" value="Winged helix-like DNA-binding domain superfamily/Winged helix DNA-binding domain"/>
    <property type="match status" value="1"/>
</dbReference>
<accession>A0A0L8A505</accession>
<proteinExistence type="inferred from homology"/>
<dbReference type="AlphaFoldDB" id="A0A0L8A505"/>
<dbReference type="InterPro" id="IPR000847">
    <property type="entry name" value="LysR_HTH_N"/>
</dbReference>
<keyword evidence="2" id="KW-0805">Transcription regulation</keyword>
<evidence type="ECO:0000313" key="6">
    <source>
        <dbReference type="EMBL" id="KOE97410.1"/>
    </source>
</evidence>
<dbReference type="RefSeq" id="WP_010480886.1">
    <property type="nucleotide sequence ID" value="NZ_AJLO02000042.1"/>
</dbReference>
<comment type="similarity">
    <text evidence="1">Belongs to the LysR transcriptional regulatory family.</text>
</comment>
<dbReference type="InterPro" id="IPR036388">
    <property type="entry name" value="WH-like_DNA-bd_sf"/>
</dbReference>
<dbReference type="PANTHER" id="PTHR30537:SF72">
    <property type="entry name" value="LYSR FAMILY TRANSCRIPTIONAL REGULATOR"/>
    <property type="match status" value="1"/>
</dbReference>
<dbReference type="FunFam" id="1.10.10.10:FF:000001">
    <property type="entry name" value="LysR family transcriptional regulator"/>
    <property type="match status" value="1"/>
</dbReference>
<evidence type="ECO:0000259" key="5">
    <source>
        <dbReference type="PROSITE" id="PS50931"/>
    </source>
</evidence>
<evidence type="ECO:0000256" key="3">
    <source>
        <dbReference type="ARBA" id="ARBA00023125"/>
    </source>
</evidence>
<feature type="domain" description="HTH lysR-type" evidence="5">
    <location>
        <begin position="5"/>
        <end position="62"/>
    </location>
</feature>
<dbReference type="InterPro" id="IPR005119">
    <property type="entry name" value="LysR_subst-bd"/>
</dbReference>
<gene>
    <name evidence="6" type="ORF">W7K_20080</name>
</gene>
<evidence type="ECO:0000256" key="4">
    <source>
        <dbReference type="ARBA" id="ARBA00023163"/>
    </source>
</evidence>
<dbReference type="PROSITE" id="PS50931">
    <property type="entry name" value="HTH_LYSR"/>
    <property type="match status" value="1"/>
</dbReference>
<dbReference type="SUPFAM" id="SSF46785">
    <property type="entry name" value="Winged helix' DNA-binding domain"/>
    <property type="match status" value="1"/>
</dbReference>
<dbReference type="PRINTS" id="PR00039">
    <property type="entry name" value="HTHLYSR"/>
</dbReference>
<dbReference type="CDD" id="cd08475">
    <property type="entry name" value="PBP2_CrgA_like_6"/>
    <property type="match status" value="1"/>
</dbReference>
<dbReference type="InterPro" id="IPR058163">
    <property type="entry name" value="LysR-type_TF_proteobact-type"/>
</dbReference>
<evidence type="ECO:0000313" key="7">
    <source>
        <dbReference type="Proteomes" id="UP000036890"/>
    </source>
</evidence>
<dbReference type="Gene3D" id="3.40.190.290">
    <property type="match status" value="1"/>
</dbReference>
<protein>
    <submittedName>
        <fullName evidence="6">LysR family transcriptional regulator</fullName>
    </submittedName>
</protein>
<dbReference type="Pfam" id="PF03466">
    <property type="entry name" value="LysR_substrate"/>
    <property type="match status" value="1"/>
</dbReference>
<sequence>MLPLESLNGLVTFVTTARSGSFTEAADALGISRSAVGKAIARLETRLGVRLFHRTTRRIALTTDGEAYYASCAAALEEISAAEACLGSAGLPSGRLRIDMPSSFGRLVVLPVLLRLCRQYPDLQLTMTFTDHFVDPVEEGIDLLIRFGGLHQAEHLVARRLGRQRLVTCASPEYLQAYGVPRTVEELAQHRSIVGFRHGQPVWWRIGSEQEEGTFIPGAPYQLNDGDAVIEAAIAGLGICQMPISLVRRHLDSGALQLVLDAHMQRHIDIHALWPPTRHLRPKVRYVVDELTRLAEQGLFD</sequence>
<dbReference type="InterPro" id="IPR036390">
    <property type="entry name" value="WH_DNA-bd_sf"/>
</dbReference>
<dbReference type="Proteomes" id="UP000036890">
    <property type="component" value="Unassembled WGS sequence"/>
</dbReference>
<dbReference type="Pfam" id="PF00126">
    <property type="entry name" value="HTH_1"/>
    <property type="match status" value="1"/>
</dbReference>
<dbReference type="PANTHER" id="PTHR30537">
    <property type="entry name" value="HTH-TYPE TRANSCRIPTIONAL REGULATOR"/>
    <property type="match status" value="1"/>
</dbReference>
<reference evidence="6 7" key="1">
    <citation type="journal article" date="2012" name="J. Bacteriol.">
        <title>Genome sequence of a novel nicotine-degrading strain, Pseudomonas geniculata N1.</title>
        <authorList>
            <person name="Tang H."/>
            <person name="Yu H."/>
            <person name="Tai C."/>
            <person name="Huang K."/>
            <person name="Liu Y."/>
            <person name="Wang L."/>
            <person name="Yao Y."/>
            <person name="Wu G."/>
            <person name="Xu P."/>
        </authorList>
    </citation>
    <scope>NUCLEOTIDE SEQUENCE [LARGE SCALE GENOMIC DNA]</scope>
    <source>
        <strain evidence="6 7">N1</strain>
    </source>
</reference>